<reference evidence="1 2" key="1">
    <citation type="submission" date="2017-11" db="EMBL/GenBank/DDBJ databases">
        <title>Genome-resolved metagenomics identifies genetic mobility, metabolic interactions, and unexpected diversity in perchlorate-reducing communities.</title>
        <authorList>
            <person name="Barnum T.P."/>
            <person name="Figueroa I.A."/>
            <person name="Carlstrom C.I."/>
            <person name="Lucas L.N."/>
            <person name="Engelbrektson A.L."/>
            <person name="Coates J.D."/>
        </authorList>
    </citation>
    <scope>NUCLEOTIDE SEQUENCE [LARGE SCALE GENOMIC DNA]</scope>
    <source>
        <strain evidence="1">BM301</strain>
    </source>
</reference>
<proteinExistence type="predicted"/>
<sequence length="94" mass="10499">MEDQDFVLRIRSLIGSHFNHLGREWVLHEVLADEGVLVLSDPSNKAIIQENLFGEPSRKGPETVLIPLFGKVPDTLSEELLELLANKVGTDITH</sequence>
<dbReference type="EMBL" id="PKUN01000005">
    <property type="protein sequence ID" value="PLX62495.1"/>
    <property type="molecule type" value="Genomic_DNA"/>
</dbReference>
<name>A0A2N6CYR3_9GAMM</name>
<evidence type="ECO:0000313" key="2">
    <source>
        <dbReference type="Proteomes" id="UP000235015"/>
    </source>
</evidence>
<comment type="caution">
    <text evidence="1">The sequence shown here is derived from an EMBL/GenBank/DDBJ whole genome shotgun (WGS) entry which is preliminary data.</text>
</comment>
<evidence type="ECO:0000313" key="1">
    <source>
        <dbReference type="EMBL" id="PLX62495.1"/>
    </source>
</evidence>
<dbReference type="Proteomes" id="UP000235015">
    <property type="component" value="Unassembled WGS sequence"/>
</dbReference>
<organism evidence="1 2">
    <name type="scientific">Sedimenticola selenatireducens</name>
    <dbReference type="NCBI Taxonomy" id="191960"/>
    <lineage>
        <taxon>Bacteria</taxon>
        <taxon>Pseudomonadati</taxon>
        <taxon>Pseudomonadota</taxon>
        <taxon>Gammaproteobacteria</taxon>
        <taxon>Chromatiales</taxon>
        <taxon>Sedimenticolaceae</taxon>
        <taxon>Sedimenticola</taxon>
    </lineage>
</organism>
<gene>
    <name evidence="1" type="ORF">C0630_06625</name>
</gene>
<dbReference type="AlphaFoldDB" id="A0A2N6CYR3"/>
<accession>A0A2N6CYR3</accession>
<dbReference type="RefSeq" id="WP_029133819.1">
    <property type="nucleotide sequence ID" value="NZ_CAXXYC010000003.1"/>
</dbReference>
<protein>
    <submittedName>
        <fullName evidence="1">Uncharacterized protein</fullName>
    </submittedName>
</protein>